<dbReference type="OrthoDB" id="9813426at2"/>
<keyword evidence="10" id="KW-1185">Reference proteome</keyword>
<dbReference type="InterPro" id="IPR032816">
    <property type="entry name" value="VTT_dom"/>
</dbReference>
<evidence type="ECO:0000256" key="1">
    <source>
        <dbReference type="ARBA" id="ARBA00004651"/>
    </source>
</evidence>
<dbReference type="AlphaFoldDB" id="A0A542ZQS3"/>
<evidence type="ECO:0000256" key="5">
    <source>
        <dbReference type="ARBA" id="ARBA00022989"/>
    </source>
</evidence>
<evidence type="ECO:0000313" key="10">
    <source>
        <dbReference type="Proteomes" id="UP000316196"/>
    </source>
</evidence>
<comment type="caution">
    <text evidence="9">The sequence shown here is derived from an EMBL/GenBank/DDBJ whole genome shotgun (WGS) entry which is preliminary data.</text>
</comment>
<proteinExistence type="inferred from homology"/>
<dbReference type="PANTHER" id="PTHR42709">
    <property type="entry name" value="ALKALINE PHOSPHATASE LIKE PROTEIN"/>
    <property type="match status" value="1"/>
</dbReference>
<keyword evidence="4 7" id="KW-0812">Transmembrane</keyword>
<dbReference type="Proteomes" id="UP000316196">
    <property type="component" value="Unassembled WGS sequence"/>
</dbReference>
<evidence type="ECO:0000256" key="2">
    <source>
        <dbReference type="ARBA" id="ARBA00010792"/>
    </source>
</evidence>
<feature type="domain" description="VTT" evidence="8">
    <location>
        <begin position="32"/>
        <end position="159"/>
    </location>
</feature>
<name>A0A542ZQS3_9ACTN</name>
<dbReference type="EMBL" id="VFOR01000001">
    <property type="protein sequence ID" value="TQL62599.1"/>
    <property type="molecule type" value="Genomic_DNA"/>
</dbReference>
<feature type="transmembrane region" description="Helical" evidence="7">
    <location>
        <begin position="139"/>
        <end position="159"/>
    </location>
</feature>
<sequence>MNLVDWAVQTIDHFGGPGVAFLIALESVFPPIPSEVILPLAGVSAAGAEQSWAGMLIWSTIGSLIGALVLYGIGRLLGPDRLRKAFIRLPLLTVEDYDKTVSFMDRHGSKAVFFGRMVPGIRSLVSIPAGIYLMPVWKLTVLTVAGSGIWNVLFISFGYRLGQDWQIIEPYTNLISNIFYAIIGAMLLWWIAGLIRRERRRRALGLPHPDEANTDGWNPDD</sequence>
<evidence type="ECO:0000313" key="9">
    <source>
        <dbReference type="EMBL" id="TQL62599.1"/>
    </source>
</evidence>
<protein>
    <submittedName>
        <fullName evidence="9">Membrane protein DedA with SNARE-associated domain</fullName>
    </submittedName>
</protein>
<evidence type="ECO:0000256" key="4">
    <source>
        <dbReference type="ARBA" id="ARBA00022692"/>
    </source>
</evidence>
<keyword evidence="3" id="KW-1003">Cell membrane</keyword>
<gene>
    <name evidence="9" type="ORF">FB460_0383</name>
</gene>
<dbReference type="GO" id="GO:0005886">
    <property type="term" value="C:plasma membrane"/>
    <property type="evidence" value="ECO:0007669"/>
    <property type="project" value="UniProtKB-SubCell"/>
</dbReference>
<dbReference type="RefSeq" id="WP_142092419.1">
    <property type="nucleotide sequence ID" value="NZ_BAAAMD010000001.1"/>
</dbReference>
<evidence type="ECO:0000256" key="7">
    <source>
        <dbReference type="SAM" id="Phobius"/>
    </source>
</evidence>
<comment type="subcellular location">
    <subcellularLocation>
        <location evidence="1">Cell membrane</location>
        <topology evidence="1">Multi-pass membrane protein</topology>
    </subcellularLocation>
</comment>
<reference evidence="9 10" key="1">
    <citation type="submission" date="2019-06" db="EMBL/GenBank/DDBJ databases">
        <title>Sequencing the genomes of 1000 actinobacteria strains.</title>
        <authorList>
            <person name="Klenk H.-P."/>
        </authorList>
    </citation>
    <scope>NUCLEOTIDE SEQUENCE [LARGE SCALE GENOMIC DNA]</scope>
    <source>
        <strain evidence="9 10">DSM 8251</strain>
    </source>
</reference>
<organism evidence="9 10">
    <name type="scientific">Propioniferax innocua</name>
    <dbReference type="NCBI Taxonomy" id="1753"/>
    <lineage>
        <taxon>Bacteria</taxon>
        <taxon>Bacillati</taxon>
        <taxon>Actinomycetota</taxon>
        <taxon>Actinomycetes</taxon>
        <taxon>Propionibacteriales</taxon>
        <taxon>Propionibacteriaceae</taxon>
        <taxon>Propioniferax</taxon>
    </lineage>
</organism>
<dbReference type="PANTHER" id="PTHR42709:SF6">
    <property type="entry name" value="UNDECAPRENYL PHOSPHATE TRANSPORTER A"/>
    <property type="match status" value="1"/>
</dbReference>
<feature type="transmembrane region" description="Helical" evidence="7">
    <location>
        <begin position="52"/>
        <end position="74"/>
    </location>
</feature>
<feature type="transmembrane region" description="Helical" evidence="7">
    <location>
        <begin position="171"/>
        <end position="192"/>
    </location>
</feature>
<evidence type="ECO:0000256" key="3">
    <source>
        <dbReference type="ARBA" id="ARBA00022475"/>
    </source>
</evidence>
<keyword evidence="6 7" id="KW-0472">Membrane</keyword>
<accession>A0A542ZQS3</accession>
<comment type="similarity">
    <text evidence="2">Belongs to the DedA family.</text>
</comment>
<evidence type="ECO:0000259" key="8">
    <source>
        <dbReference type="Pfam" id="PF09335"/>
    </source>
</evidence>
<dbReference type="InterPro" id="IPR051311">
    <property type="entry name" value="DedA_domain"/>
</dbReference>
<evidence type="ECO:0000256" key="6">
    <source>
        <dbReference type="ARBA" id="ARBA00023136"/>
    </source>
</evidence>
<keyword evidence="5 7" id="KW-1133">Transmembrane helix</keyword>
<dbReference type="Pfam" id="PF09335">
    <property type="entry name" value="VTT_dom"/>
    <property type="match status" value="1"/>
</dbReference>